<gene>
    <name evidence="1" type="ORF">TSAR_003899</name>
</gene>
<comment type="caution">
    <text evidence="1">The sequence shown here is derived from an EMBL/GenBank/DDBJ whole genome shotgun (WGS) entry which is preliminary data.</text>
</comment>
<dbReference type="AlphaFoldDB" id="A0A232ELS2"/>
<dbReference type="EMBL" id="NNAY01003506">
    <property type="protein sequence ID" value="OXU19305.1"/>
    <property type="molecule type" value="Genomic_DNA"/>
</dbReference>
<name>A0A232ELS2_9HYME</name>
<evidence type="ECO:0000313" key="1">
    <source>
        <dbReference type="EMBL" id="OXU19305.1"/>
    </source>
</evidence>
<keyword evidence="2" id="KW-1185">Reference proteome</keyword>
<protein>
    <submittedName>
        <fullName evidence="1">Uncharacterized protein</fullName>
    </submittedName>
</protein>
<dbReference type="Proteomes" id="UP000215335">
    <property type="component" value="Unassembled WGS sequence"/>
</dbReference>
<accession>A0A232ELS2</accession>
<evidence type="ECO:0000313" key="2">
    <source>
        <dbReference type="Proteomes" id="UP000215335"/>
    </source>
</evidence>
<sequence>MVDIDTRIQKSIACNIFRQPRHRRPMAPNDTERGRLLRNDICMYARKVTKSTFWAP</sequence>
<organism evidence="1 2">
    <name type="scientific">Trichomalopsis sarcophagae</name>
    <dbReference type="NCBI Taxonomy" id="543379"/>
    <lineage>
        <taxon>Eukaryota</taxon>
        <taxon>Metazoa</taxon>
        <taxon>Ecdysozoa</taxon>
        <taxon>Arthropoda</taxon>
        <taxon>Hexapoda</taxon>
        <taxon>Insecta</taxon>
        <taxon>Pterygota</taxon>
        <taxon>Neoptera</taxon>
        <taxon>Endopterygota</taxon>
        <taxon>Hymenoptera</taxon>
        <taxon>Apocrita</taxon>
        <taxon>Proctotrupomorpha</taxon>
        <taxon>Chalcidoidea</taxon>
        <taxon>Pteromalidae</taxon>
        <taxon>Pteromalinae</taxon>
        <taxon>Trichomalopsis</taxon>
    </lineage>
</organism>
<proteinExistence type="predicted"/>
<reference evidence="1 2" key="1">
    <citation type="journal article" date="2017" name="Curr. Biol.">
        <title>The Evolution of Venom by Co-option of Single-Copy Genes.</title>
        <authorList>
            <person name="Martinson E.O."/>
            <person name="Mrinalini"/>
            <person name="Kelkar Y.D."/>
            <person name="Chang C.H."/>
            <person name="Werren J.H."/>
        </authorList>
    </citation>
    <scope>NUCLEOTIDE SEQUENCE [LARGE SCALE GENOMIC DNA]</scope>
    <source>
        <strain evidence="1 2">Alberta</strain>
        <tissue evidence="1">Whole body</tissue>
    </source>
</reference>